<proteinExistence type="predicted"/>
<feature type="domain" description="Histidine kinase/HSP90-like ATPase" evidence="2">
    <location>
        <begin position="25"/>
        <end position="139"/>
    </location>
</feature>
<dbReference type="GO" id="GO:0004674">
    <property type="term" value="F:protein serine/threonine kinase activity"/>
    <property type="evidence" value="ECO:0007669"/>
    <property type="project" value="UniProtKB-KW"/>
</dbReference>
<dbReference type="PANTHER" id="PTHR35526">
    <property type="entry name" value="ANTI-SIGMA-F FACTOR RSBW-RELATED"/>
    <property type="match status" value="1"/>
</dbReference>
<dbReference type="Proteomes" id="UP000317940">
    <property type="component" value="Unassembled WGS sequence"/>
</dbReference>
<dbReference type="CDD" id="cd16936">
    <property type="entry name" value="HATPase_RsbW-like"/>
    <property type="match status" value="1"/>
</dbReference>
<dbReference type="InterPro" id="IPR003594">
    <property type="entry name" value="HATPase_dom"/>
</dbReference>
<comment type="caution">
    <text evidence="3">The sequence shown here is derived from an EMBL/GenBank/DDBJ whole genome shotgun (WGS) entry which is preliminary data.</text>
</comment>
<dbReference type="Pfam" id="PF13581">
    <property type="entry name" value="HATPase_c_2"/>
    <property type="match status" value="1"/>
</dbReference>
<reference evidence="3 4" key="1">
    <citation type="submission" date="2019-06" db="EMBL/GenBank/DDBJ databases">
        <title>Sequencing the genomes of 1000 actinobacteria strains.</title>
        <authorList>
            <person name="Klenk H.-P."/>
        </authorList>
    </citation>
    <scope>NUCLEOTIDE SEQUENCE [LARGE SCALE GENOMIC DNA]</scope>
    <source>
        <strain evidence="3 4">DSM 44826</strain>
    </source>
</reference>
<evidence type="ECO:0000313" key="4">
    <source>
        <dbReference type="Proteomes" id="UP000317940"/>
    </source>
</evidence>
<dbReference type="InterPro" id="IPR050267">
    <property type="entry name" value="Anti-sigma-factor_SerPK"/>
</dbReference>
<evidence type="ECO:0000313" key="3">
    <source>
        <dbReference type="EMBL" id="TWF96542.1"/>
    </source>
</evidence>
<dbReference type="EMBL" id="VIWT01000001">
    <property type="protein sequence ID" value="TWF96542.1"/>
    <property type="molecule type" value="Genomic_DNA"/>
</dbReference>
<dbReference type="PANTHER" id="PTHR35526:SF3">
    <property type="entry name" value="ANTI-SIGMA-F FACTOR RSBW"/>
    <property type="match status" value="1"/>
</dbReference>
<keyword evidence="3" id="KW-0808">Transferase</keyword>
<sequence>MSETLESPQAVEDEFARWLPRHNRSAGEARALLRDFLAGGAPEGGPCAVAAELVVSELVANAVQHGRPDGGQFGELILLRLERRAERLLIEVHDANAAAPTVRSADPQDESGRGLWLVEQLALAWGFGRRDGIGKRVWATVGPAHRGVG</sequence>
<gene>
    <name evidence="3" type="ORF">FHX73_11314</name>
</gene>
<keyword evidence="3" id="KW-0418">Kinase</keyword>
<name>A0A561UB05_9ACTN</name>
<accession>A0A561UB05</accession>
<keyword evidence="4" id="KW-1185">Reference proteome</keyword>
<dbReference type="OrthoDB" id="4251531at2"/>
<dbReference type="SUPFAM" id="SSF55874">
    <property type="entry name" value="ATPase domain of HSP90 chaperone/DNA topoisomerase II/histidine kinase"/>
    <property type="match status" value="1"/>
</dbReference>
<keyword evidence="1" id="KW-0723">Serine/threonine-protein kinase</keyword>
<dbReference type="RefSeq" id="WP_145902883.1">
    <property type="nucleotide sequence ID" value="NZ_BAAAMZ010000004.1"/>
</dbReference>
<dbReference type="Gene3D" id="3.30.565.10">
    <property type="entry name" value="Histidine kinase-like ATPase, C-terminal domain"/>
    <property type="match status" value="1"/>
</dbReference>
<evidence type="ECO:0000259" key="2">
    <source>
        <dbReference type="Pfam" id="PF13581"/>
    </source>
</evidence>
<dbReference type="AlphaFoldDB" id="A0A561UB05"/>
<evidence type="ECO:0000256" key="1">
    <source>
        <dbReference type="ARBA" id="ARBA00022527"/>
    </source>
</evidence>
<organism evidence="3 4">
    <name type="scientific">Kitasatospora viridis</name>
    <dbReference type="NCBI Taxonomy" id="281105"/>
    <lineage>
        <taxon>Bacteria</taxon>
        <taxon>Bacillati</taxon>
        <taxon>Actinomycetota</taxon>
        <taxon>Actinomycetes</taxon>
        <taxon>Kitasatosporales</taxon>
        <taxon>Streptomycetaceae</taxon>
        <taxon>Kitasatospora</taxon>
    </lineage>
</organism>
<protein>
    <submittedName>
        <fullName evidence="3">Histidine kinase-like protein</fullName>
    </submittedName>
</protein>
<dbReference type="InterPro" id="IPR036890">
    <property type="entry name" value="HATPase_C_sf"/>
</dbReference>